<keyword evidence="2" id="KW-1185">Reference proteome</keyword>
<keyword evidence="1" id="KW-0456">Lyase</keyword>
<dbReference type="NCBIfam" id="TIGR03292">
    <property type="entry name" value="PhnH_redo"/>
    <property type="match status" value="1"/>
</dbReference>
<dbReference type="Gene3D" id="3.40.50.11310">
    <property type="entry name" value="Bacterial phosphonate metabolism protein PhnH"/>
    <property type="match status" value="1"/>
</dbReference>
<dbReference type="InterPro" id="IPR008772">
    <property type="entry name" value="Phosphonate_metab_PhnH"/>
</dbReference>
<sequence>MMPDTQIFSGAFAEPVFAAQSVFRTVMDCMARPGTIGTIAATARPPQPLGAAAGAIALTLCDHDTPVWLTPQLAKSKLPGWLSFHAGAAVTAEKQDARFAFVEKGAVVPGFGLFAQGTQEYPDRSATLVIEIESLEGGRPLVLTGPGIRDEAMVGPQGLPDTFVALAGANRAMFPRGVDLILVAGDRILCLPRTTVINNREA</sequence>
<protein>
    <submittedName>
        <fullName evidence="1">Phosphonate C-P lyase system protein PhnH</fullName>
    </submittedName>
</protein>
<reference evidence="1 2" key="1">
    <citation type="submission" date="2020-06" db="EMBL/GenBank/DDBJ databases">
        <title>Rhizobium sp.nov. isolated from the tomato plant.</title>
        <authorList>
            <person name="Thin K.K."/>
            <person name="Zhang X."/>
            <person name="He S."/>
        </authorList>
    </citation>
    <scope>NUCLEOTIDE SEQUENCE [LARGE SCALE GENOMIC DNA]</scope>
    <source>
        <strain evidence="1 2">DBTS2</strain>
    </source>
</reference>
<evidence type="ECO:0000313" key="1">
    <source>
        <dbReference type="EMBL" id="NVP55058.1"/>
    </source>
</evidence>
<dbReference type="EMBL" id="JABXYK010000003">
    <property type="protein sequence ID" value="NVP55058.1"/>
    <property type="molecule type" value="Genomic_DNA"/>
</dbReference>
<dbReference type="SUPFAM" id="SSF159709">
    <property type="entry name" value="PhnH-like"/>
    <property type="match status" value="1"/>
</dbReference>
<name>A0ABX2QBE5_9HYPH</name>
<dbReference type="RefSeq" id="WP_176949083.1">
    <property type="nucleotide sequence ID" value="NZ_JABXYK010000003.1"/>
</dbReference>
<dbReference type="Pfam" id="PF05845">
    <property type="entry name" value="PhnH"/>
    <property type="match status" value="1"/>
</dbReference>
<dbReference type="InterPro" id="IPR038058">
    <property type="entry name" value="PhnH-like_sp"/>
</dbReference>
<gene>
    <name evidence="1" type="primary">phnH</name>
    <name evidence="1" type="ORF">HV823_07310</name>
</gene>
<organism evidence="1 2">
    <name type="scientific">Mycoplana rhizolycopersici</name>
    <dbReference type="NCBI Taxonomy" id="2746702"/>
    <lineage>
        <taxon>Bacteria</taxon>
        <taxon>Pseudomonadati</taxon>
        <taxon>Pseudomonadota</taxon>
        <taxon>Alphaproteobacteria</taxon>
        <taxon>Hyphomicrobiales</taxon>
        <taxon>Rhizobiaceae</taxon>
        <taxon>Mycoplana</taxon>
    </lineage>
</organism>
<accession>A0ABX2QBE5</accession>
<dbReference type="GO" id="GO:0016829">
    <property type="term" value="F:lyase activity"/>
    <property type="evidence" value="ECO:0007669"/>
    <property type="project" value="UniProtKB-KW"/>
</dbReference>
<proteinExistence type="predicted"/>
<comment type="caution">
    <text evidence="1">The sequence shown here is derived from an EMBL/GenBank/DDBJ whole genome shotgun (WGS) entry which is preliminary data.</text>
</comment>
<evidence type="ECO:0000313" key="2">
    <source>
        <dbReference type="Proteomes" id="UP000659172"/>
    </source>
</evidence>
<dbReference type="Proteomes" id="UP000659172">
    <property type="component" value="Unassembled WGS sequence"/>
</dbReference>
<dbReference type="PIRSF" id="PIRSF020680">
    <property type="entry name" value="PhnH"/>
    <property type="match status" value="1"/>
</dbReference>